<evidence type="ECO:0000256" key="6">
    <source>
        <dbReference type="PROSITE-ProRule" id="PRU00433"/>
    </source>
</evidence>
<evidence type="ECO:0000313" key="9">
    <source>
        <dbReference type="Proteomes" id="UP000218172"/>
    </source>
</evidence>
<organism evidence="8 9">
    <name type="scientific">SAR86 cluster bacterium</name>
    <dbReference type="NCBI Taxonomy" id="2030880"/>
    <lineage>
        <taxon>Bacteria</taxon>
        <taxon>Pseudomonadati</taxon>
        <taxon>Pseudomonadota</taxon>
        <taxon>Gammaproteobacteria</taxon>
        <taxon>SAR86 cluster</taxon>
    </lineage>
</organism>
<evidence type="ECO:0000256" key="3">
    <source>
        <dbReference type="ARBA" id="ARBA00022723"/>
    </source>
</evidence>
<accession>A0A2A4MU37</accession>
<dbReference type="Gene3D" id="1.10.760.10">
    <property type="entry name" value="Cytochrome c-like domain"/>
    <property type="match status" value="1"/>
</dbReference>
<evidence type="ECO:0000256" key="2">
    <source>
        <dbReference type="ARBA" id="ARBA00022617"/>
    </source>
</evidence>
<dbReference type="PANTHER" id="PTHR40942:SF2">
    <property type="entry name" value="CYTOCHROME-RELATED"/>
    <property type="match status" value="1"/>
</dbReference>
<dbReference type="InterPro" id="IPR009056">
    <property type="entry name" value="Cyt_c-like_dom"/>
</dbReference>
<evidence type="ECO:0000256" key="1">
    <source>
        <dbReference type="ARBA" id="ARBA00022448"/>
    </source>
</evidence>
<dbReference type="InterPro" id="IPR036909">
    <property type="entry name" value="Cyt_c-like_dom_sf"/>
</dbReference>
<dbReference type="InterPro" id="IPR002323">
    <property type="entry name" value="Cyt_CIE"/>
</dbReference>
<keyword evidence="2 6" id="KW-0349">Heme</keyword>
<dbReference type="AlphaFoldDB" id="A0A2A4MU37"/>
<protein>
    <recommendedName>
        <fullName evidence="7">Cytochrome c domain-containing protein</fullName>
    </recommendedName>
</protein>
<dbReference type="PROSITE" id="PS51007">
    <property type="entry name" value="CYTC"/>
    <property type="match status" value="1"/>
</dbReference>
<dbReference type="Proteomes" id="UP000218172">
    <property type="component" value="Unassembled WGS sequence"/>
</dbReference>
<reference evidence="9" key="1">
    <citation type="submission" date="2017-08" db="EMBL/GenBank/DDBJ databases">
        <title>A dynamic microbial community with high functional redundancy inhabits the cold, oxic subseafloor aquifer.</title>
        <authorList>
            <person name="Tully B.J."/>
            <person name="Wheat C.G."/>
            <person name="Glazer B.T."/>
            <person name="Huber J.A."/>
        </authorList>
    </citation>
    <scope>NUCLEOTIDE SEQUENCE [LARGE SCALE GENOMIC DNA]</scope>
</reference>
<dbReference type="PANTHER" id="PTHR40942">
    <property type="match status" value="1"/>
</dbReference>
<sequence length="144" mass="14599">MSVANAWAQSEQAILENIKPVAKLCLVGQDCGNSRATASSASALAPTPVTAAVVAIAAPVVATAAAAFDAAAVYQQSCFACHGTGAAGAPKLGDADAWSARTEKGMEAMMANVINGLNAMPAKGMCFNCSDEDLQNIVEYMVSQ</sequence>
<comment type="caution">
    <text evidence="8">The sequence shown here is derived from an EMBL/GenBank/DDBJ whole genome shotgun (WGS) entry which is preliminary data.</text>
</comment>
<dbReference type="Pfam" id="PF13442">
    <property type="entry name" value="Cytochrome_CBB3"/>
    <property type="match status" value="1"/>
</dbReference>
<dbReference type="GO" id="GO:0020037">
    <property type="term" value="F:heme binding"/>
    <property type="evidence" value="ECO:0007669"/>
    <property type="project" value="InterPro"/>
</dbReference>
<keyword evidence="3 6" id="KW-0479">Metal-binding</keyword>
<evidence type="ECO:0000313" key="8">
    <source>
        <dbReference type="EMBL" id="PCH63244.1"/>
    </source>
</evidence>
<dbReference type="GO" id="GO:0005506">
    <property type="term" value="F:iron ion binding"/>
    <property type="evidence" value="ECO:0007669"/>
    <property type="project" value="InterPro"/>
</dbReference>
<feature type="domain" description="Cytochrome c" evidence="7">
    <location>
        <begin position="65"/>
        <end position="144"/>
    </location>
</feature>
<evidence type="ECO:0000256" key="5">
    <source>
        <dbReference type="ARBA" id="ARBA00023004"/>
    </source>
</evidence>
<evidence type="ECO:0000259" key="7">
    <source>
        <dbReference type="PROSITE" id="PS51007"/>
    </source>
</evidence>
<evidence type="ECO:0000256" key="4">
    <source>
        <dbReference type="ARBA" id="ARBA00022982"/>
    </source>
</evidence>
<keyword evidence="1" id="KW-0813">Transport</keyword>
<dbReference type="SUPFAM" id="SSF46626">
    <property type="entry name" value="Cytochrome c"/>
    <property type="match status" value="1"/>
</dbReference>
<dbReference type="PRINTS" id="PR00607">
    <property type="entry name" value="CYTCHROMECIE"/>
</dbReference>
<keyword evidence="4" id="KW-0249">Electron transport</keyword>
<name>A0A2A4MU37_9GAMM</name>
<dbReference type="EMBL" id="NVQR01000023">
    <property type="protein sequence ID" value="PCH63244.1"/>
    <property type="molecule type" value="Genomic_DNA"/>
</dbReference>
<proteinExistence type="predicted"/>
<keyword evidence="5 6" id="KW-0408">Iron</keyword>
<dbReference type="GO" id="GO:0009055">
    <property type="term" value="F:electron transfer activity"/>
    <property type="evidence" value="ECO:0007669"/>
    <property type="project" value="InterPro"/>
</dbReference>
<gene>
    <name evidence="8" type="ORF">COC19_01240</name>
</gene>